<keyword evidence="7 9" id="KW-1133">Transmembrane helix</keyword>
<comment type="caution">
    <text evidence="11">The sequence shown here is derived from an EMBL/GenBank/DDBJ whole genome shotgun (WGS) entry which is preliminary data.</text>
</comment>
<keyword evidence="5" id="KW-0592">Phosphate transport</keyword>
<sequence length="269" mass="28979">MLVIVVLLTSLALIPLISILSYIIYKGAPAINLDFFTKLPAAVGETGGGIGNSIVGTFVLILIASCVGLPVGIMAAIYLNEYMPKGMYSSTIRFVIDVLLGIPSVVIGIFAYLAFVKPIGHFSAWSGGLALAIIMIPIVTRSTEEILRLTPNSMREGSYALGISKWRTILHIVLPYSIKGIVTGIMLGIARVAGETAPLLLTAFGNHFWNTSISEPIASLPAQIFEYAKSPFDDWIQKAWGAAFVLIMLVLLINIAARSLTRSRLKNVD</sequence>
<evidence type="ECO:0000256" key="9">
    <source>
        <dbReference type="RuleBase" id="RU363043"/>
    </source>
</evidence>
<feature type="transmembrane region" description="Helical" evidence="9">
    <location>
        <begin position="169"/>
        <end position="190"/>
    </location>
</feature>
<evidence type="ECO:0000256" key="1">
    <source>
        <dbReference type="ARBA" id="ARBA00004651"/>
    </source>
</evidence>
<dbReference type="Pfam" id="PF00528">
    <property type="entry name" value="BPD_transp_1"/>
    <property type="match status" value="1"/>
</dbReference>
<dbReference type="Gene3D" id="1.10.3720.10">
    <property type="entry name" value="MetI-like"/>
    <property type="match status" value="1"/>
</dbReference>
<dbReference type="InterPro" id="IPR005672">
    <property type="entry name" value="Phosphate_PstA"/>
</dbReference>
<dbReference type="GO" id="GO:0005315">
    <property type="term" value="F:phosphate transmembrane transporter activity"/>
    <property type="evidence" value="ECO:0007669"/>
    <property type="project" value="InterPro"/>
</dbReference>
<comment type="caution">
    <text evidence="9">Lacks conserved residue(s) required for the propagation of feature annotation.</text>
</comment>
<dbReference type="GO" id="GO:0005886">
    <property type="term" value="C:plasma membrane"/>
    <property type="evidence" value="ECO:0007669"/>
    <property type="project" value="UniProtKB-SubCell"/>
</dbReference>
<proteinExistence type="inferred from homology"/>
<dbReference type="AlphaFoldDB" id="A0A3D9RNS6"/>
<evidence type="ECO:0000256" key="8">
    <source>
        <dbReference type="ARBA" id="ARBA00023136"/>
    </source>
</evidence>
<keyword evidence="12" id="KW-1185">Reference proteome</keyword>
<evidence type="ECO:0000259" key="10">
    <source>
        <dbReference type="PROSITE" id="PS50928"/>
    </source>
</evidence>
<evidence type="ECO:0000256" key="6">
    <source>
        <dbReference type="ARBA" id="ARBA00022692"/>
    </source>
</evidence>
<dbReference type="InterPro" id="IPR051408">
    <property type="entry name" value="Phosphate_transprt_permease"/>
</dbReference>
<protein>
    <recommendedName>
        <fullName evidence="9">Phosphate transport system permease protein PstA</fullName>
    </recommendedName>
</protein>
<feature type="transmembrane region" description="Helical" evidence="9">
    <location>
        <begin position="122"/>
        <end position="140"/>
    </location>
</feature>
<accession>A0A3D9RNS6</accession>
<dbReference type="PANTHER" id="PTHR42922:SF1">
    <property type="entry name" value="PHOSPHATE TRANSPORT SYSTEM PERMEASE PROTEIN PSTA"/>
    <property type="match status" value="1"/>
</dbReference>
<keyword evidence="8 9" id="KW-0472">Membrane</keyword>
<dbReference type="PANTHER" id="PTHR42922">
    <property type="entry name" value="PHOSPHATE TRANSPORT SYSTEM PERMEASE PROTEIN PSTA"/>
    <property type="match status" value="1"/>
</dbReference>
<feature type="transmembrane region" description="Helical" evidence="9">
    <location>
        <begin position="239"/>
        <end position="257"/>
    </location>
</feature>
<dbReference type="InterPro" id="IPR035906">
    <property type="entry name" value="MetI-like_sf"/>
</dbReference>
<reference evidence="11 12" key="1">
    <citation type="submission" date="2018-08" db="EMBL/GenBank/DDBJ databases">
        <title>Genomic Encyclopedia of Type Strains, Phase III (KMG-III): the genomes of soil and plant-associated and newly described type strains.</title>
        <authorList>
            <person name="Whitman W."/>
        </authorList>
    </citation>
    <scope>NUCLEOTIDE SEQUENCE [LARGE SCALE GENOMIC DNA]</scope>
    <source>
        <strain evidence="11 12">CGMCC 1.10966</strain>
    </source>
</reference>
<feature type="domain" description="ABC transmembrane type-1" evidence="10">
    <location>
        <begin position="54"/>
        <end position="257"/>
    </location>
</feature>
<dbReference type="InterPro" id="IPR000515">
    <property type="entry name" value="MetI-like"/>
</dbReference>
<feature type="transmembrane region" description="Helical" evidence="9">
    <location>
        <begin position="91"/>
        <end position="116"/>
    </location>
</feature>
<evidence type="ECO:0000256" key="3">
    <source>
        <dbReference type="ARBA" id="ARBA00022448"/>
    </source>
</evidence>
<evidence type="ECO:0000256" key="7">
    <source>
        <dbReference type="ARBA" id="ARBA00022989"/>
    </source>
</evidence>
<name>A0A3D9RNS6_9BACL</name>
<dbReference type="SUPFAM" id="SSF161098">
    <property type="entry name" value="MetI-like"/>
    <property type="match status" value="1"/>
</dbReference>
<dbReference type="GO" id="GO:0035435">
    <property type="term" value="P:phosphate ion transmembrane transport"/>
    <property type="evidence" value="ECO:0007669"/>
    <property type="project" value="InterPro"/>
</dbReference>
<dbReference type="EMBL" id="QTTN01000018">
    <property type="protein sequence ID" value="REE81573.1"/>
    <property type="molecule type" value="Genomic_DNA"/>
</dbReference>
<keyword evidence="4 9" id="KW-1003">Cell membrane</keyword>
<dbReference type="PROSITE" id="PS50928">
    <property type="entry name" value="ABC_TM1"/>
    <property type="match status" value="1"/>
</dbReference>
<dbReference type="CDD" id="cd06261">
    <property type="entry name" value="TM_PBP2"/>
    <property type="match status" value="1"/>
</dbReference>
<feature type="transmembrane region" description="Helical" evidence="9">
    <location>
        <begin position="54"/>
        <end position="79"/>
    </location>
</feature>
<dbReference type="NCBIfam" id="TIGR00974">
    <property type="entry name" value="3a0107s02c"/>
    <property type="match status" value="1"/>
</dbReference>
<evidence type="ECO:0000256" key="5">
    <source>
        <dbReference type="ARBA" id="ARBA00022592"/>
    </source>
</evidence>
<dbReference type="Proteomes" id="UP000256304">
    <property type="component" value="Unassembled WGS sequence"/>
</dbReference>
<evidence type="ECO:0000313" key="12">
    <source>
        <dbReference type="Proteomes" id="UP000256304"/>
    </source>
</evidence>
<evidence type="ECO:0000313" key="11">
    <source>
        <dbReference type="EMBL" id="REE81573.1"/>
    </source>
</evidence>
<evidence type="ECO:0000256" key="2">
    <source>
        <dbReference type="ARBA" id="ARBA00007069"/>
    </source>
</evidence>
<keyword evidence="3" id="KW-0813">Transport</keyword>
<evidence type="ECO:0000256" key="4">
    <source>
        <dbReference type="ARBA" id="ARBA00022475"/>
    </source>
</evidence>
<gene>
    <name evidence="11" type="ORF">A8990_11899</name>
</gene>
<comment type="subcellular location">
    <subcellularLocation>
        <location evidence="1 9">Cell membrane</location>
        <topology evidence="1 9">Multi-pass membrane protein</topology>
    </subcellularLocation>
</comment>
<organism evidence="11 12">
    <name type="scientific">Paenibacillus taihuensis</name>
    <dbReference type="NCBI Taxonomy" id="1156355"/>
    <lineage>
        <taxon>Bacteria</taxon>
        <taxon>Bacillati</taxon>
        <taxon>Bacillota</taxon>
        <taxon>Bacilli</taxon>
        <taxon>Bacillales</taxon>
        <taxon>Paenibacillaceae</taxon>
        <taxon>Paenibacillus</taxon>
    </lineage>
</organism>
<keyword evidence="6 9" id="KW-0812">Transmembrane</keyword>
<comment type="similarity">
    <text evidence="2 9">Belongs to the binding-protein-dependent transport system permease family. CysTW subfamily.</text>
</comment>